<keyword evidence="2 3" id="KW-0808">Transferase</keyword>
<dbReference type="CDD" id="cd03789">
    <property type="entry name" value="GT9_LPS_heptosyltransferase"/>
    <property type="match status" value="1"/>
</dbReference>
<protein>
    <submittedName>
        <fullName evidence="3">Glycosyl transferase family 9</fullName>
    </submittedName>
</protein>
<dbReference type="InterPro" id="IPR051199">
    <property type="entry name" value="LPS_LOS_Heptosyltrfase"/>
</dbReference>
<name>B8DRY3_NITV9</name>
<dbReference type="STRING" id="883.DvMF_1574"/>
<dbReference type="GO" id="GO:0009244">
    <property type="term" value="P:lipopolysaccharide core region biosynthetic process"/>
    <property type="evidence" value="ECO:0007669"/>
    <property type="project" value="TreeGrafter"/>
</dbReference>
<dbReference type="PANTHER" id="PTHR30160:SF1">
    <property type="entry name" value="LIPOPOLYSACCHARIDE 1,2-N-ACETYLGLUCOSAMINETRANSFERASE-RELATED"/>
    <property type="match status" value="1"/>
</dbReference>
<dbReference type="Gene3D" id="3.40.50.2000">
    <property type="entry name" value="Glycogen Phosphorylase B"/>
    <property type="match status" value="2"/>
</dbReference>
<sequence>MAERGSVLKRRLDFWLGVPLVATLGRVRSLAPRPAPAEPQGPDTVAVLCFGAIGDLLLTGALLDGLRRAAPHARICMVVSRGNAPALPLVPHIDTSAVFSVGQVHQIVRHVRALKADLLIDTTQWARLGALVALLSGARCTVGFDTPGQHRAAPYDIKVPHRNDRHEVKNLLELGSAVFPGFSGAPSVRLPSPLPPAPCPGPYVVLHMWPSGLRAHLKEWPRQNWQVLATSCALAGFQVLFTGSPADAPRTADMVRTIRTSMAGTGKADMVHDMSGRLSLTDLAPLLAGAAATVSVNTGTMHLAALTGCPTVGLHGPTNPLRWGPLGARTRALLPDPAPGSRTAYLNLGFEYPPDADDCLRRLSPDAVLAALRDLGLAL</sequence>
<organism evidence="3">
    <name type="scientific">Nitratidesulfovibrio vulgaris (strain DSM 19637 / Miyazaki F)</name>
    <name type="common">Desulfovibrio vulgaris</name>
    <dbReference type="NCBI Taxonomy" id="883"/>
    <lineage>
        <taxon>Bacteria</taxon>
        <taxon>Pseudomonadati</taxon>
        <taxon>Thermodesulfobacteriota</taxon>
        <taxon>Desulfovibrionia</taxon>
        <taxon>Desulfovibrionales</taxon>
        <taxon>Desulfovibrionaceae</taxon>
        <taxon>Nitratidesulfovibrio</taxon>
    </lineage>
</organism>
<proteinExistence type="predicted"/>
<dbReference type="AlphaFoldDB" id="B8DRY3"/>
<dbReference type="InterPro" id="IPR002201">
    <property type="entry name" value="Glyco_trans_9"/>
</dbReference>
<dbReference type="eggNOG" id="COG0859">
    <property type="taxonomic scope" value="Bacteria"/>
</dbReference>
<gene>
    <name evidence="3" type="ordered locus">DvMF_1574</name>
</gene>
<accession>B8DRY3</accession>
<dbReference type="KEGG" id="dvm:DvMF_1574"/>
<evidence type="ECO:0000256" key="1">
    <source>
        <dbReference type="ARBA" id="ARBA00022676"/>
    </source>
</evidence>
<evidence type="ECO:0000256" key="2">
    <source>
        <dbReference type="ARBA" id="ARBA00022679"/>
    </source>
</evidence>
<dbReference type="EMBL" id="CP001197">
    <property type="protein sequence ID" value="ACL08522.1"/>
    <property type="molecule type" value="Genomic_DNA"/>
</dbReference>
<dbReference type="PANTHER" id="PTHR30160">
    <property type="entry name" value="TETRAACYLDISACCHARIDE 4'-KINASE-RELATED"/>
    <property type="match status" value="1"/>
</dbReference>
<dbReference type="Pfam" id="PF01075">
    <property type="entry name" value="Glyco_transf_9"/>
    <property type="match status" value="1"/>
</dbReference>
<reference evidence="3" key="1">
    <citation type="submission" date="2008-10" db="EMBL/GenBank/DDBJ databases">
        <title>Complete sequence of Desulfovibrio vulgaris str. 'Miyazaki F'.</title>
        <authorList>
            <person name="Lucas S."/>
            <person name="Copeland A."/>
            <person name="Lapidus A."/>
            <person name="Glavina del Rio T."/>
            <person name="Dalin E."/>
            <person name="Tice H."/>
            <person name="Bruce D."/>
            <person name="Goodwin L."/>
            <person name="Pitluck S."/>
            <person name="Sims D."/>
            <person name="Brettin T."/>
            <person name="Detter J.C."/>
            <person name="Han C."/>
            <person name="Larimer F."/>
            <person name="Land M."/>
            <person name="Hauser L."/>
            <person name="Kyrpides N."/>
            <person name="Mikhailova N."/>
            <person name="Hazen T.C."/>
            <person name="Richardson P."/>
        </authorList>
    </citation>
    <scope>NUCLEOTIDE SEQUENCE</scope>
    <source>
        <strain evidence="3">Miyazaki F</strain>
    </source>
</reference>
<dbReference type="GO" id="GO:0008713">
    <property type="term" value="F:ADP-heptose-lipopolysaccharide heptosyltransferase activity"/>
    <property type="evidence" value="ECO:0007669"/>
    <property type="project" value="TreeGrafter"/>
</dbReference>
<evidence type="ECO:0000313" key="3">
    <source>
        <dbReference type="EMBL" id="ACL08522.1"/>
    </source>
</evidence>
<dbReference type="GO" id="GO:0005829">
    <property type="term" value="C:cytosol"/>
    <property type="evidence" value="ECO:0007669"/>
    <property type="project" value="TreeGrafter"/>
</dbReference>
<dbReference type="HOGENOM" id="CLU_038371_0_0_7"/>
<keyword evidence="1" id="KW-0328">Glycosyltransferase</keyword>
<dbReference type="OrthoDB" id="9795016at2"/>
<dbReference type="CAZy" id="GT9">
    <property type="family name" value="Glycosyltransferase Family 9"/>
</dbReference>
<dbReference type="SUPFAM" id="SSF53756">
    <property type="entry name" value="UDP-Glycosyltransferase/glycogen phosphorylase"/>
    <property type="match status" value="1"/>
</dbReference>